<dbReference type="SUPFAM" id="SSF48256">
    <property type="entry name" value="Citrate synthase"/>
    <property type="match status" value="1"/>
</dbReference>
<proteinExistence type="inferred from homology"/>
<dbReference type="InterPro" id="IPR036969">
    <property type="entry name" value="Citrate_synthase_sf"/>
</dbReference>
<dbReference type="GO" id="GO:0050440">
    <property type="term" value="F:2-methylcitrate synthase activity"/>
    <property type="evidence" value="ECO:0007669"/>
    <property type="project" value="TreeGrafter"/>
</dbReference>
<dbReference type="Gene3D" id="1.10.580.10">
    <property type="entry name" value="Citrate Synthase, domain 1"/>
    <property type="match status" value="1"/>
</dbReference>
<dbReference type="PANTHER" id="PTHR11739:SF25">
    <property type="entry name" value="CITRATE SYNTHASE-RELATED PROTEIN DDB_G0287281"/>
    <property type="match status" value="1"/>
</dbReference>
<organism evidence="2">
    <name type="scientific">marine sediment metagenome</name>
    <dbReference type="NCBI Taxonomy" id="412755"/>
    <lineage>
        <taxon>unclassified sequences</taxon>
        <taxon>metagenomes</taxon>
        <taxon>ecological metagenomes</taxon>
    </lineage>
</organism>
<dbReference type="GO" id="GO:0006099">
    <property type="term" value="P:tricarboxylic acid cycle"/>
    <property type="evidence" value="ECO:0007669"/>
    <property type="project" value="TreeGrafter"/>
</dbReference>
<dbReference type="EMBL" id="BARS01007573">
    <property type="protein sequence ID" value="GAF67488.1"/>
    <property type="molecule type" value="Genomic_DNA"/>
</dbReference>
<dbReference type="PANTHER" id="PTHR11739">
    <property type="entry name" value="CITRATE SYNTHASE"/>
    <property type="match status" value="1"/>
</dbReference>
<evidence type="ECO:0008006" key="3">
    <source>
        <dbReference type="Google" id="ProtNLM"/>
    </source>
</evidence>
<sequence>MTTKIASGLAGVVAGETAISSVGKEGMGLNYRGYSINALAENAQFEEVAYLLLRGQLPDKAEFNKYRE</sequence>
<gene>
    <name evidence="2" type="ORF">S01H1_14545</name>
</gene>
<dbReference type="GO" id="GO:0005975">
    <property type="term" value="P:carbohydrate metabolic process"/>
    <property type="evidence" value="ECO:0007669"/>
    <property type="project" value="TreeGrafter"/>
</dbReference>
<dbReference type="InterPro" id="IPR002020">
    <property type="entry name" value="Citrate_synthase"/>
</dbReference>
<reference evidence="2" key="1">
    <citation type="journal article" date="2014" name="Front. Microbiol.">
        <title>High frequency of phylogenetically diverse reductive dehalogenase-homologous genes in deep subseafloor sedimentary metagenomes.</title>
        <authorList>
            <person name="Kawai M."/>
            <person name="Futagami T."/>
            <person name="Toyoda A."/>
            <person name="Takaki Y."/>
            <person name="Nishi S."/>
            <person name="Hori S."/>
            <person name="Arai W."/>
            <person name="Tsubouchi T."/>
            <person name="Morono Y."/>
            <person name="Uchiyama I."/>
            <person name="Ito T."/>
            <person name="Fujiyama A."/>
            <person name="Inagaki F."/>
            <person name="Takami H."/>
        </authorList>
    </citation>
    <scope>NUCLEOTIDE SEQUENCE</scope>
    <source>
        <strain evidence="2">Expedition CK06-06</strain>
    </source>
</reference>
<dbReference type="GO" id="GO:0019679">
    <property type="term" value="P:propionate metabolic process, methylcitrate cycle"/>
    <property type="evidence" value="ECO:0007669"/>
    <property type="project" value="TreeGrafter"/>
</dbReference>
<protein>
    <recommendedName>
        <fullName evidence="3">2-methylcitrate synthase</fullName>
    </recommendedName>
</protein>
<dbReference type="AlphaFoldDB" id="X0RFG6"/>
<dbReference type="Pfam" id="PF00285">
    <property type="entry name" value="Citrate_synt"/>
    <property type="match status" value="1"/>
</dbReference>
<evidence type="ECO:0000313" key="2">
    <source>
        <dbReference type="EMBL" id="GAF67488.1"/>
    </source>
</evidence>
<name>X0RFG6_9ZZZZ</name>
<comment type="similarity">
    <text evidence="1">Belongs to the citrate synthase family.</text>
</comment>
<feature type="non-terminal residue" evidence="2">
    <location>
        <position position="68"/>
    </location>
</feature>
<comment type="caution">
    <text evidence="2">The sequence shown here is derived from an EMBL/GenBank/DDBJ whole genome shotgun (WGS) entry which is preliminary data.</text>
</comment>
<evidence type="ECO:0000256" key="1">
    <source>
        <dbReference type="ARBA" id="ARBA00010566"/>
    </source>
</evidence>
<accession>X0RFG6</accession>
<dbReference type="InterPro" id="IPR016142">
    <property type="entry name" value="Citrate_synth-like_lrg_a-sub"/>
</dbReference>
<dbReference type="GO" id="GO:0005759">
    <property type="term" value="C:mitochondrial matrix"/>
    <property type="evidence" value="ECO:0007669"/>
    <property type="project" value="TreeGrafter"/>
</dbReference>